<dbReference type="EMBL" id="BTSY01000005">
    <property type="protein sequence ID" value="GMT28149.1"/>
    <property type="molecule type" value="Genomic_DNA"/>
</dbReference>
<dbReference type="GO" id="GO:0008375">
    <property type="term" value="F:acetylglucosaminyltransferase activity"/>
    <property type="evidence" value="ECO:0007669"/>
    <property type="project" value="TreeGrafter"/>
</dbReference>
<keyword evidence="12" id="KW-1185">Reference proteome</keyword>
<dbReference type="Pfam" id="PF02485">
    <property type="entry name" value="Branch"/>
    <property type="match status" value="1"/>
</dbReference>
<keyword evidence="9" id="KW-0325">Glycoprotein</keyword>
<evidence type="ECO:0000313" key="12">
    <source>
        <dbReference type="Proteomes" id="UP001432322"/>
    </source>
</evidence>
<name>A0AAV5WED3_9BILA</name>
<proteinExistence type="inferred from homology"/>
<keyword evidence="4" id="KW-0808">Transferase</keyword>
<dbReference type="PANTHER" id="PTHR19297:SF185">
    <property type="entry name" value="BETA-1,3-GALACTOSYL-O-GLYCOSYL-GLYCOPROTEIN BETA-1,6-N-ACETYLGLUCOSAMINYLTRANSFERASE 3"/>
    <property type="match status" value="1"/>
</dbReference>
<keyword evidence="3" id="KW-0328">Glycosyltransferase</keyword>
<keyword evidence="5" id="KW-0812">Transmembrane</keyword>
<comment type="subcellular location">
    <subcellularLocation>
        <location evidence="1">Membrane</location>
        <topology evidence="1">Single-pass type II membrane protein</topology>
    </subcellularLocation>
</comment>
<evidence type="ECO:0000256" key="3">
    <source>
        <dbReference type="ARBA" id="ARBA00022676"/>
    </source>
</evidence>
<dbReference type="InterPro" id="IPR003406">
    <property type="entry name" value="Glyco_trans_14"/>
</dbReference>
<evidence type="ECO:0000256" key="1">
    <source>
        <dbReference type="ARBA" id="ARBA00004606"/>
    </source>
</evidence>
<evidence type="ECO:0000256" key="5">
    <source>
        <dbReference type="ARBA" id="ARBA00022692"/>
    </source>
</evidence>
<keyword evidence="8" id="KW-0472">Membrane</keyword>
<dbReference type="AlphaFoldDB" id="A0AAV5WED3"/>
<evidence type="ECO:0000256" key="10">
    <source>
        <dbReference type="ARBA" id="ARBA00038150"/>
    </source>
</evidence>
<keyword evidence="7" id="KW-1133">Transmembrane helix</keyword>
<dbReference type="PANTHER" id="PTHR19297">
    <property type="entry name" value="GLYCOSYLTRANSFERASE 14 FAMILY MEMBER"/>
    <property type="match status" value="1"/>
</dbReference>
<evidence type="ECO:0000313" key="11">
    <source>
        <dbReference type="EMBL" id="GMT28149.1"/>
    </source>
</evidence>
<evidence type="ECO:0000256" key="9">
    <source>
        <dbReference type="ARBA" id="ARBA00023180"/>
    </source>
</evidence>
<sequence>PLAYGVLAHNRFEQLLLSVASVYESHNIFCIAIPSNADQQFIHLVHGLQDCFPNVHVLQTGPVGWGSYAIMRATYDCMELVLKQRTNRWKYFQYLSGVDAPLRTNLEMVKIMNEWKGISHVLTIPFSEGRLGPNINKTKPLKLFKTSLSAIISREAAEMMISHPKAKKLIEFLRPTRISDESFWASALGNPDLLPLRGSFNATEYLTFTKRYAEELKKLTEENKKKKGVAVYPKKCGNPPCLSRGFVGRFQTWVRKKCKGSWTNGSCVYGVDDLPLLIQNAAFVAHKFYIDFEPAALFCVLKEIDRRRSNPHTKFNFKQYNQLPQIEFSRGKKYENLTRRDLIY</sequence>
<protein>
    <submittedName>
        <fullName evidence="11">Uncharacterized protein</fullName>
    </submittedName>
</protein>
<comment type="similarity">
    <text evidence="10">Belongs to the glycosyltransferase 14 family.</text>
</comment>
<accession>A0AAV5WED3</accession>
<evidence type="ECO:0000256" key="2">
    <source>
        <dbReference type="ARBA" id="ARBA00004922"/>
    </source>
</evidence>
<keyword evidence="6" id="KW-0735">Signal-anchor</keyword>
<evidence type="ECO:0000256" key="8">
    <source>
        <dbReference type="ARBA" id="ARBA00023136"/>
    </source>
</evidence>
<reference evidence="11" key="1">
    <citation type="submission" date="2023-10" db="EMBL/GenBank/DDBJ databases">
        <title>Genome assembly of Pristionchus species.</title>
        <authorList>
            <person name="Yoshida K."/>
            <person name="Sommer R.J."/>
        </authorList>
    </citation>
    <scope>NUCLEOTIDE SEQUENCE</scope>
    <source>
        <strain evidence="11">RS5133</strain>
    </source>
</reference>
<dbReference type="GO" id="GO:0016020">
    <property type="term" value="C:membrane"/>
    <property type="evidence" value="ECO:0007669"/>
    <property type="project" value="UniProtKB-SubCell"/>
</dbReference>
<dbReference type="Proteomes" id="UP001432322">
    <property type="component" value="Unassembled WGS sequence"/>
</dbReference>
<organism evidence="11 12">
    <name type="scientific">Pristionchus fissidentatus</name>
    <dbReference type="NCBI Taxonomy" id="1538716"/>
    <lineage>
        <taxon>Eukaryota</taxon>
        <taxon>Metazoa</taxon>
        <taxon>Ecdysozoa</taxon>
        <taxon>Nematoda</taxon>
        <taxon>Chromadorea</taxon>
        <taxon>Rhabditida</taxon>
        <taxon>Rhabditina</taxon>
        <taxon>Diplogasteromorpha</taxon>
        <taxon>Diplogasteroidea</taxon>
        <taxon>Neodiplogasteridae</taxon>
        <taxon>Pristionchus</taxon>
    </lineage>
</organism>
<evidence type="ECO:0000256" key="6">
    <source>
        <dbReference type="ARBA" id="ARBA00022968"/>
    </source>
</evidence>
<comment type="caution">
    <text evidence="11">The sequence shown here is derived from an EMBL/GenBank/DDBJ whole genome shotgun (WGS) entry which is preliminary data.</text>
</comment>
<evidence type="ECO:0000256" key="7">
    <source>
        <dbReference type="ARBA" id="ARBA00022989"/>
    </source>
</evidence>
<feature type="non-terminal residue" evidence="11">
    <location>
        <position position="1"/>
    </location>
</feature>
<comment type="pathway">
    <text evidence="2">Protein modification; protein glycosylation.</text>
</comment>
<gene>
    <name evidence="11" type="ORF">PFISCL1PPCAC_19446</name>
</gene>
<evidence type="ECO:0000256" key="4">
    <source>
        <dbReference type="ARBA" id="ARBA00022679"/>
    </source>
</evidence>